<dbReference type="Gramene" id="PNT65877">
    <property type="protein sequence ID" value="PNT65877"/>
    <property type="gene ID" value="BRADI_3g03879v3"/>
</dbReference>
<gene>
    <name evidence="2" type="ORF">BRADI_3g03879v3</name>
</gene>
<reference evidence="3" key="3">
    <citation type="submission" date="2018-08" db="UniProtKB">
        <authorList>
            <consortium name="EnsemblPlants"/>
        </authorList>
    </citation>
    <scope>IDENTIFICATION</scope>
    <source>
        <strain evidence="3">cv. Bd21</strain>
    </source>
</reference>
<evidence type="ECO:0000313" key="4">
    <source>
        <dbReference type="Proteomes" id="UP000008810"/>
    </source>
</evidence>
<reference evidence="2 3" key="1">
    <citation type="journal article" date="2010" name="Nature">
        <title>Genome sequencing and analysis of the model grass Brachypodium distachyon.</title>
        <authorList>
            <consortium name="International Brachypodium Initiative"/>
        </authorList>
    </citation>
    <scope>NUCLEOTIDE SEQUENCE [LARGE SCALE GENOMIC DNA]</scope>
    <source>
        <strain evidence="2 3">Bd21</strain>
    </source>
</reference>
<feature type="region of interest" description="Disordered" evidence="1">
    <location>
        <begin position="1"/>
        <end position="30"/>
    </location>
</feature>
<evidence type="ECO:0000256" key="1">
    <source>
        <dbReference type="SAM" id="MobiDB-lite"/>
    </source>
</evidence>
<dbReference type="EnsemblPlants" id="PNT65877">
    <property type="protein sequence ID" value="PNT65877"/>
    <property type="gene ID" value="BRADI_3g03879v3"/>
</dbReference>
<dbReference type="Proteomes" id="UP000008810">
    <property type="component" value="Chromosome 3"/>
</dbReference>
<proteinExistence type="predicted"/>
<sequence>MDAEQTSPITAIMNQPLLSIPSPTHHLPRERDPLHYFAQGISETKNADAMSKKS</sequence>
<keyword evidence="4" id="KW-1185">Reference proteome</keyword>
<dbReference type="EMBL" id="CM000882">
    <property type="protein sequence ID" value="PNT65877.1"/>
    <property type="molecule type" value="Genomic_DNA"/>
</dbReference>
<organism evidence="2">
    <name type="scientific">Brachypodium distachyon</name>
    <name type="common">Purple false brome</name>
    <name type="synonym">Trachynia distachya</name>
    <dbReference type="NCBI Taxonomy" id="15368"/>
    <lineage>
        <taxon>Eukaryota</taxon>
        <taxon>Viridiplantae</taxon>
        <taxon>Streptophyta</taxon>
        <taxon>Embryophyta</taxon>
        <taxon>Tracheophyta</taxon>
        <taxon>Spermatophyta</taxon>
        <taxon>Magnoliopsida</taxon>
        <taxon>Liliopsida</taxon>
        <taxon>Poales</taxon>
        <taxon>Poaceae</taxon>
        <taxon>BOP clade</taxon>
        <taxon>Pooideae</taxon>
        <taxon>Stipodae</taxon>
        <taxon>Brachypodieae</taxon>
        <taxon>Brachypodium</taxon>
    </lineage>
</organism>
<accession>A0A2K2CV15</accession>
<dbReference type="InParanoid" id="A0A2K2CV15"/>
<protein>
    <submittedName>
        <fullName evidence="2 3">Uncharacterized protein</fullName>
    </submittedName>
</protein>
<reference evidence="2" key="2">
    <citation type="submission" date="2017-06" db="EMBL/GenBank/DDBJ databases">
        <title>WGS assembly of Brachypodium distachyon.</title>
        <authorList>
            <consortium name="The International Brachypodium Initiative"/>
            <person name="Lucas S."/>
            <person name="Harmon-Smith M."/>
            <person name="Lail K."/>
            <person name="Tice H."/>
            <person name="Grimwood J."/>
            <person name="Bruce D."/>
            <person name="Barry K."/>
            <person name="Shu S."/>
            <person name="Lindquist E."/>
            <person name="Wang M."/>
            <person name="Pitluck S."/>
            <person name="Vogel J.P."/>
            <person name="Garvin D.F."/>
            <person name="Mockler T.C."/>
            <person name="Schmutz J."/>
            <person name="Rokhsar D."/>
            <person name="Bevan M.W."/>
        </authorList>
    </citation>
    <scope>NUCLEOTIDE SEQUENCE</scope>
    <source>
        <strain evidence="2">Bd21</strain>
    </source>
</reference>
<dbReference type="AlphaFoldDB" id="A0A2K2CV15"/>
<name>A0A2K2CV15_BRADI</name>
<evidence type="ECO:0000313" key="2">
    <source>
        <dbReference type="EMBL" id="PNT65877.1"/>
    </source>
</evidence>
<feature type="compositionally biased region" description="Polar residues" evidence="1">
    <location>
        <begin position="1"/>
        <end position="17"/>
    </location>
</feature>
<evidence type="ECO:0000313" key="3">
    <source>
        <dbReference type="EnsemblPlants" id="PNT65877"/>
    </source>
</evidence>